<organism evidence="3 4">
    <name type="scientific">Colletotrichum simmondsii</name>
    <dbReference type="NCBI Taxonomy" id="703756"/>
    <lineage>
        <taxon>Eukaryota</taxon>
        <taxon>Fungi</taxon>
        <taxon>Dikarya</taxon>
        <taxon>Ascomycota</taxon>
        <taxon>Pezizomycotina</taxon>
        <taxon>Sordariomycetes</taxon>
        <taxon>Hypocreomycetidae</taxon>
        <taxon>Glomerellales</taxon>
        <taxon>Glomerellaceae</taxon>
        <taxon>Colletotrichum</taxon>
        <taxon>Colletotrichum acutatum species complex</taxon>
    </lineage>
</organism>
<name>A0A135SVS7_9PEZI</name>
<dbReference type="InterPro" id="IPR052895">
    <property type="entry name" value="HetReg/Transcr_Mod"/>
</dbReference>
<reference evidence="3 4" key="1">
    <citation type="submission" date="2014-02" db="EMBL/GenBank/DDBJ databases">
        <title>The genome sequence of Colletotrichum simmondsii CBS122122.</title>
        <authorList>
            <person name="Baroncelli R."/>
            <person name="Thon M.R."/>
        </authorList>
    </citation>
    <scope>NUCLEOTIDE SEQUENCE [LARGE SCALE GENOMIC DNA]</scope>
    <source>
        <strain evidence="3 4">CBS122122</strain>
    </source>
</reference>
<gene>
    <name evidence="3" type="ORF">CSIM01_10802</name>
</gene>
<feature type="domain" description="Heterokaryon incompatibility" evidence="2">
    <location>
        <begin position="92"/>
        <end position="228"/>
    </location>
</feature>
<dbReference type="InterPro" id="IPR010730">
    <property type="entry name" value="HET"/>
</dbReference>
<dbReference type="PANTHER" id="PTHR24148">
    <property type="entry name" value="ANKYRIN REPEAT DOMAIN-CONTAINING PROTEIN 39 HOMOLOG-RELATED"/>
    <property type="match status" value="1"/>
</dbReference>
<dbReference type="Pfam" id="PF06985">
    <property type="entry name" value="HET"/>
    <property type="match status" value="1"/>
</dbReference>
<dbReference type="PANTHER" id="PTHR24148:SF73">
    <property type="entry name" value="HET DOMAIN PROTEIN (AFU_ORTHOLOGUE AFUA_8G01020)"/>
    <property type="match status" value="1"/>
</dbReference>
<evidence type="ECO:0000259" key="2">
    <source>
        <dbReference type="Pfam" id="PF06985"/>
    </source>
</evidence>
<dbReference type="OrthoDB" id="2157530at2759"/>
<comment type="caution">
    <text evidence="3">The sequence shown here is derived from an EMBL/GenBank/DDBJ whole genome shotgun (WGS) entry which is preliminary data.</text>
</comment>
<sequence length="739" mass="83441">MAEWHDPSCRRLDVFTSSGISSCLSCGSIQLDLDTPPPPETNDEEEDTKDTAVYKPLESQTDIRLLTLEPGEFADPIKCTLALSSTASMIEYDAISYTWASEDGAMAWTQPITLDGRAFLVTANCETALRRVRSRGAQRVVWIDAVCMNQQDVEERGHQVRLMPQIYSRAQRVLVYVGEPVPEEEALFRFLDDRDTTTLDLPRRLSLQQALETLLTRRYFSRAWILQEVALARRATLICGRYEMPWSRLQIPSLADRGLLINTSEKPRLLNVLQLPSVLQFRAPAYRDSSDLLRLLDLARNSHASDPRDKLFAVYGLISCAQSDGIVADYTMSTREAYMQMAKWIASRFGIPALLLRSFHVGETGDEADEADEMVQQEKLERFRIPPWTPDWTHKPSSRVMPLLTEMYEETAAGFGSVGLPISLKVDEDSLGFPAFKLGMLYDVLKEYDAQARRTSPPGSVVAAKPWPYTVFNTSHRGKNRSCDQRAFAFWTQDPTNSERPQFPEVEQLFTKLPGHEMTAYDAGQREEYQDLHVYLAPQADEYGGFSFEEPGTVSVCVDNLSCVWFHDGLEKQVTEGRFSKYAICARDLGRGDIRIDGLLHMDGLMHEGVWKSGQFENVSLVGEDLGAFPARDYRPRRNASYWERLWELPQMAPRSLEEFAGGIRQTEAFDALEARFKNIIAILVGMKQFDPAEVIGMLKAANSQKGVAIIAISRIGKGAWASRKELWTVTVTPTEMTD</sequence>
<evidence type="ECO:0000313" key="3">
    <source>
        <dbReference type="EMBL" id="KXH39971.1"/>
    </source>
</evidence>
<evidence type="ECO:0000256" key="1">
    <source>
        <dbReference type="SAM" id="MobiDB-lite"/>
    </source>
</evidence>
<accession>A0A135SVS7</accession>
<dbReference type="Proteomes" id="UP000070328">
    <property type="component" value="Unassembled WGS sequence"/>
</dbReference>
<protein>
    <submittedName>
        <fullName evidence="3">Heterokaryon incompatibility protein</fullName>
    </submittedName>
</protein>
<dbReference type="EMBL" id="JFBX01000380">
    <property type="protein sequence ID" value="KXH39971.1"/>
    <property type="molecule type" value="Genomic_DNA"/>
</dbReference>
<dbReference type="AlphaFoldDB" id="A0A135SVS7"/>
<keyword evidence="4" id="KW-1185">Reference proteome</keyword>
<feature type="region of interest" description="Disordered" evidence="1">
    <location>
        <begin position="31"/>
        <end position="52"/>
    </location>
</feature>
<proteinExistence type="predicted"/>
<evidence type="ECO:0000313" key="4">
    <source>
        <dbReference type="Proteomes" id="UP000070328"/>
    </source>
</evidence>